<evidence type="ECO:0000313" key="4">
    <source>
        <dbReference type="EMBL" id="AVF27535.1"/>
    </source>
</evidence>
<feature type="domain" description="ABC-three component systems C-terminal" evidence="1">
    <location>
        <begin position="177"/>
        <end position="317"/>
    </location>
</feature>
<dbReference type="EMBL" id="CP019655">
    <property type="protein sequence ID" value="AVF27055.1"/>
    <property type="molecule type" value="Genomic_DNA"/>
</dbReference>
<evidence type="ECO:0000313" key="5">
    <source>
        <dbReference type="Proteomes" id="UP000239833"/>
    </source>
</evidence>
<gene>
    <name evidence="3" type="ORF">ERICIII_02924</name>
    <name evidence="4" type="ORF">ERICIII_03425</name>
</gene>
<proteinExistence type="predicted"/>
<evidence type="ECO:0000313" key="3">
    <source>
        <dbReference type="EMBL" id="AVF27055.1"/>
    </source>
</evidence>
<dbReference type="AlphaFoldDB" id="A0A2L1U3L5"/>
<feature type="domain" description="SMEK" evidence="2">
    <location>
        <begin position="9"/>
        <end position="147"/>
    </location>
</feature>
<dbReference type="Proteomes" id="UP000239833">
    <property type="component" value="Chromosome"/>
</dbReference>
<dbReference type="InterPro" id="IPR046919">
    <property type="entry name" value="ABC-3C_CTD10"/>
</dbReference>
<dbReference type="Pfam" id="PF21941">
    <property type="entry name" value="SMEK_N"/>
    <property type="match status" value="1"/>
</dbReference>
<name>A0A2L1U3L5_9BACL</name>
<protein>
    <recommendedName>
        <fullName evidence="6">SMEK domain-containing protein</fullName>
    </recommendedName>
</protein>
<evidence type="ECO:0000259" key="1">
    <source>
        <dbReference type="Pfam" id="PF20275"/>
    </source>
</evidence>
<dbReference type="InterPro" id="IPR047740">
    <property type="entry name" value="SMEK_dom"/>
</dbReference>
<evidence type="ECO:0000259" key="2">
    <source>
        <dbReference type="Pfam" id="PF21941"/>
    </source>
</evidence>
<reference evidence="4" key="2">
    <citation type="journal article" date="2020" name="Int. J. Med. Microbiol.">
        <title>Discovery of Paenibacillus larvae ERIC V: Phenotypic and genomic comparison to genotypes ERIC I-IV reveal different inventories of virulence factors which correlate with epidemiological prevalences of American Foulbrood.</title>
        <authorList>
            <person name="Beims H."/>
            <person name="Bunk B."/>
            <person name="Erler S."/>
            <person name="Mohr K.I."/>
            <person name="Sproer C."/>
            <person name="Pradella S."/>
            <person name="Gunther G."/>
            <person name="Rohde M."/>
            <person name="von der Ohe W."/>
            <person name="Steinert M."/>
        </authorList>
    </citation>
    <scope>NUCLEOTIDE SEQUENCE</scope>
    <source>
        <strain evidence="4">Eric_III</strain>
    </source>
</reference>
<dbReference type="EMBL" id="CP019655">
    <property type="protein sequence ID" value="AVF27535.1"/>
    <property type="molecule type" value="Genomic_DNA"/>
</dbReference>
<sequence length="327" mass="37528">MNRQRYFDEISERLEILAFRIKTNGKLNVLDLNVHVETFYRDLLNNVYGCNLQSANILTANVAAIDLIDEENKLVIQISSTATKQKIESTLRKDKTLDFASLDYRIKFLFIADDAHNLRSNKYNNPHNISFSPHEDIIDKVSLMTTISQLSIGAYSLVHDLFMREFGGAPSPMKITSNLATIVNLLAAEDLEEGSTTTNLNLFDIDEKITFNELALIKDTTINEYTPYYSKLEGIYKEFEHEGRNKRISVLRKITSFYEKELCKVELSNVEKFFNVVTSLEEYIVSSNNLNEIEEDVIEMCVKIITVDAFIRCKIFENPKGYNHVAS</sequence>
<dbReference type="NCBIfam" id="NF033859">
    <property type="entry name" value="SMEK_N"/>
    <property type="match status" value="1"/>
</dbReference>
<accession>A0A2L1U3L5</accession>
<dbReference type="RefSeq" id="WP_079940239.1">
    <property type="nucleotide sequence ID" value="NZ_CP019655.1"/>
</dbReference>
<reference evidence="5" key="1">
    <citation type="submission" date="2017-02" db="EMBL/GenBank/DDBJ databases">
        <title>Delineation of Paenibacillus larvae strains originating from foulbrood outbreaks.</title>
        <authorList>
            <person name="Beims H."/>
            <person name="Bunk B."/>
            <person name="Sproeer C."/>
            <person name="Mohr K.I."/>
            <person name="Pradella S."/>
            <person name="Guenther G."/>
            <person name="Rohde M."/>
            <person name="von der Ohe W."/>
            <person name="Steinert M."/>
        </authorList>
    </citation>
    <scope>NUCLEOTIDE SEQUENCE [LARGE SCALE GENOMIC DNA]</scope>
    <source>
        <strain evidence="5">Eric_III</strain>
    </source>
</reference>
<dbReference type="Pfam" id="PF20275">
    <property type="entry name" value="CTD10"/>
    <property type="match status" value="1"/>
</dbReference>
<organism evidence="4 5">
    <name type="scientific">Paenibacillus larvae subsp. larvae</name>
    <dbReference type="NCBI Taxonomy" id="147375"/>
    <lineage>
        <taxon>Bacteria</taxon>
        <taxon>Bacillati</taxon>
        <taxon>Bacillota</taxon>
        <taxon>Bacilli</taxon>
        <taxon>Bacillales</taxon>
        <taxon>Paenibacillaceae</taxon>
        <taxon>Paenibacillus</taxon>
    </lineage>
</organism>
<evidence type="ECO:0008006" key="6">
    <source>
        <dbReference type="Google" id="ProtNLM"/>
    </source>
</evidence>